<comment type="caution">
    <text evidence="2">The sequence shown here is derived from an EMBL/GenBank/DDBJ whole genome shotgun (WGS) entry which is preliminary data.</text>
</comment>
<dbReference type="EMBL" id="JAEHOE010000054">
    <property type="protein sequence ID" value="KAG2491363.1"/>
    <property type="molecule type" value="Genomic_DNA"/>
</dbReference>
<comment type="similarity">
    <text evidence="1">Belongs to the SNF8 family.</text>
</comment>
<dbReference type="Gene3D" id="1.10.10.10">
    <property type="entry name" value="Winged helix-like DNA-binding domain superfamily/Winged helix DNA-binding domain"/>
    <property type="match status" value="2"/>
</dbReference>
<name>A0A835XYH3_9CHLO</name>
<evidence type="ECO:0000313" key="2">
    <source>
        <dbReference type="EMBL" id="KAG2491363.1"/>
    </source>
</evidence>
<dbReference type="Pfam" id="PF04157">
    <property type="entry name" value="EAP30"/>
    <property type="match status" value="1"/>
</dbReference>
<dbReference type="GO" id="GO:0043328">
    <property type="term" value="P:protein transport to vacuole involved in ubiquitin-dependent protein catabolic process via the multivesicular body sorting pathway"/>
    <property type="evidence" value="ECO:0007669"/>
    <property type="project" value="TreeGrafter"/>
</dbReference>
<proteinExistence type="inferred from homology"/>
<dbReference type="AlphaFoldDB" id="A0A835XYH3"/>
<accession>A0A835XYH3</accession>
<dbReference type="InterPro" id="IPR036388">
    <property type="entry name" value="WH-like_DNA-bd_sf"/>
</dbReference>
<gene>
    <name evidence="2" type="ORF">HYH03_010362</name>
</gene>
<organism evidence="2 3">
    <name type="scientific">Edaphochlamys debaryana</name>
    <dbReference type="NCBI Taxonomy" id="47281"/>
    <lineage>
        <taxon>Eukaryota</taxon>
        <taxon>Viridiplantae</taxon>
        <taxon>Chlorophyta</taxon>
        <taxon>core chlorophytes</taxon>
        <taxon>Chlorophyceae</taxon>
        <taxon>CS clade</taxon>
        <taxon>Chlamydomonadales</taxon>
        <taxon>Chlamydomonadales incertae sedis</taxon>
        <taxon>Edaphochlamys</taxon>
    </lineage>
</organism>
<evidence type="ECO:0000256" key="1">
    <source>
        <dbReference type="ARBA" id="ARBA00009834"/>
    </source>
</evidence>
<evidence type="ECO:0008006" key="4">
    <source>
        <dbReference type="Google" id="ProtNLM"/>
    </source>
</evidence>
<dbReference type="FunFam" id="1.10.10.10:FF:000085">
    <property type="entry name" value="Vacuolar-sorting protein SNF8"/>
    <property type="match status" value="1"/>
</dbReference>
<protein>
    <recommendedName>
        <fullName evidence="4">Vacuolar protein sorting-associated protein</fullName>
    </recommendedName>
</protein>
<dbReference type="Gene3D" id="6.10.140.180">
    <property type="match status" value="1"/>
</dbReference>
<reference evidence="2" key="1">
    <citation type="journal article" date="2020" name="bioRxiv">
        <title>Comparative genomics of Chlamydomonas.</title>
        <authorList>
            <person name="Craig R.J."/>
            <person name="Hasan A.R."/>
            <person name="Ness R.W."/>
            <person name="Keightley P.D."/>
        </authorList>
    </citation>
    <scope>NUCLEOTIDE SEQUENCE</scope>
    <source>
        <strain evidence="2">CCAP 11/70</strain>
    </source>
</reference>
<dbReference type="GO" id="GO:0000814">
    <property type="term" value="C:ESCRT II complex"/>
    <property type="evidence" value="ECO:0007669"/>
    <property type="project" value="InterPro"/>
</dbReference>
<dbReference type="PANTHER" id="PTHR12806">
    <property type="entry name" value="EAP30 SUBUNIT OF ELL COMPLEX"/>
    <property type="match status" value="1"/>
</dbReference>
<dbReference type="InterPro" id="IPR040608">
    <property type="entry name" value="Snf8/Vps36"/>
</dbReference>
<evidence type="ECO:0000313" key="3">
    <source>
        <dbReference type="Proteomes" id="UP000612055"/>
    </source>
</evidence>
<dbReference type="PANTHER" id="PTHR12806:SF0">
    <property type="entry name" value="VACUOLAR-SORTING PROTEIN SNF8"/>
    <property type="match status" value="1"/>
</dbReference>
<dbReference type="InterPro" id="IPR016689">
    <property type="entry name" value="ESCRT-2_cplx_Snf8"/>
</dbReference>
<dbReference type="OrthoDB" id="283883at2759"/>
<dbReference type="Proteomes" id="UP000612055">
    <property type="component" value="Unassembled WGS sequence"/>
</dbReference>
<keyword evidence="3" id="KW-1185">Reference proteome</keyword>
<dbReference type="InterPro" id="IPR036390">
    <property type="entry name" value="WH_DNA-bd_sf"/>
</dbReference>
<dbReference type="SUPFAM" id="SSF46785">
    <property type="entry name" value="Winged helix' DNA-binding domain"/>
    <property type="match status" value="2"/>
</dbReference>
<sequence length="247" mass="26611">MRRGPGIAGLQHAVRQKEQFKAAGEEVKKNTLQALQEQLVAFRSSLEEFARRHRSEVRSDPVFRAQFHAMCASVGVDPLSSSKSLWASALGLGDYYYELGVQVVEACLASRSLNGGLMELGALQRAVARRRGTSAEPVSQDDVVRAIKKLRVLGGGFELLSIGGRSFVRSVPGELNTDKNTAIEAAGSRGFTSVPELSVAKGWPQGRAESVLQALTLEGLAWVDDGAPDRVRLYWFPCLGGAAQEAA</sequence>